<organism evidence="1">
    <name type="scientific">Eucalyptus grandis</name>
    <name type="common">Flooded gum</name>
    <dbReference type="NCBI Taxonomy" id="71139"/>
    <lineage>
        <taxon>Eukaryota</taxon>
        <taxon>Viridiplantae</taxon>
        <taxon>Streptophyta</taxon>
        <taxon>Embryophyta</taxon>
        <taxon>Tracheophyta</taxon>
        <taxon>Spermatophyta</taxon>
        <taxon>Magnoliopsida</taxon>
        <taxon>eudicotyledons</taxon>
        <taxon>Gunneridae</taxon>
        <taxon>Pentapetalae</taxon>
        <taxon>rosids</taxon>
        <taxon>malvids</taxon>
        <taxon>Myrtales</taxon>
        <taxon>Myrtaceae</taxon>
        <taxon>Myrtoideae</taxon>
        <taxon>Eucalypteae</taxon>
        <taxon>Eucalyptus</taxon>
    </lineage>
</organism>
<name>A0A059A2J4_EUCGR</name>
<accession>A0A059A2J4</accession>
<sequence>MLSRVYKEKGKERNPQGPLFSALCKAFSLMGVQRNWHTLLLRGNWLHFLLFSPSFRLSLSLSRARLHLSLIMEVGQGGVWILPACPFADLWKKKGKEH</sequence>
<evidence type="ECO:0000313" key="1">
    <source>
        <dbReference type="EMBL" id="KCW47911.1"/>
    </source>
</evidence>
<dbReference type="Gramene" id="KCW47911">
    <property type="protein sequence ID" value="KCW47911"/>
    <property type="gene ID" value="EUGRSUZ_K01648"/>
</dbReference>
<protein>
    <submittedName>
        <fullName evidence="1">Uncharacterized protein</fullName>
    </submittedName>
</protein>
<gene>
    <name evidence="1" type="ORF">EUGRSUZ_K01648</name>
</gene>
<dbReference type="InParanoid" id="A0A059A2J4"/>
<proteinExistence type="predicted"/>
<dbReference type="EMBL" id="KK198763">
    <property type="protein sequence ID" value="KCW47911.1"/>
    <property type="molecule type" value="Genomic_DNA"/>
</dbReference>
<reference evidence="1" key="1">
    <citation type="submission" date="2013-07" db="EMBL/GenBank/DDBJ databases">
        <title>The genome of Eucalyptus grandis.</title>
        <authorList>
            <person name="Schmutz J."/>
            <person name="Hayes R."/>
            <person name="Myburg A."/>
            <person name="Tuskan G."/>
            <person name="Grattapaglia D."/>
            <person name="Rokhsar D.S."/>
        </authorList>
    </citation>
    <scope>NUCLEOTIDE SEQUENCE</scope>
    <source>
        <tissue evidence="1">Leaf extractions</tissue>
    </source>
</reference>
<dbReference type="AlphaFoldDB" id="A0A059A2J4"/>